<dbReference type="Gramene" id="FCD_00010065-RA">
    <property type="protein sequence ID" value="FCD_00010065-RA:cds"/>
    <property type="gene ID" value="FCD_00010065"/>
</dbReference>
<dbReference type="PANTHER" id="PTHR47602:SF2">
    <property type="entry name" value="F-BOX PROTEIN SKIP22"/>
    <property type="match status" value="1"/>
</dbReference>
<organism evidence="2 3">
    <name type="scientific">Ficus carica</name>
    <name type="common">Common fig</name>
    <dbReference type="NCBI Taxonomy" id="3494"/>
    <lineage>
        <taxon>Eukaryota</taxon>
        <taxon>Viridiplantae</taxon>
        <taxon>Streptophyta</taxon>
        <taxon>Embryophyta</taxon>
        <taxon>Tracheophyta</taxon>
        <taxon>Spermatophyta</taxon>
        <taxon>Magnoliopsida</taxon>
        <taxon>eudicotyledons</taxon>
        <taxon>Gunneridae</taxon>
        <taxon>Pentapetalae</taxon>
        <taxon>rosids</taxon>
        <taxon>fabids</taxon>
        <taxon>Rosales</taxon>
        <taxon>Moraceae</taxon>
        <taxon>Ficeae</taxon>
        <taxon>Ficus</taxon>
    </lineage>
</organism>
<dbReference type="EMBL" id="BTGU01000003">
    <property type="protein sequence ID" value="GMN31098.1"/>
    <property type="molecule type" value="Genomic_DNA"/>
</dbReference>
<dbReference type="Proteomes" id="UP001187192">
    <property type="component" value="Unassembled WGS sequence"/>
</dbReference>
<dbReference type="PROSITE" id="PS50181">
    <property type="entry name" value="FBOX"/>
    <property type="match status" value="1"/>
</dbReference>
<feature type="domain" description="F-box" evidence="1">
    <location>
        <begin position="154"/>
        <end position="184"/>
    </location>
</feature>
<reference evidence="2" key="1">
    <citation type="submission" date="2023-07" db="EMBL/GenBank/DDBJ databases">
        <title>draft genome sequence of fig (Ficus carica).</title>
        <authorList>
            <person name="Takahashi T."/>
            <person name="Nishimura K."/>
        </authorList>
    </citation>
    <scope>NUCLEOTIDE SEQUENCE</scope>
</reference>
<dbReference type="Gene3D" id="3.40.1000.30">
    <property type="match status" value="1"/>
</dbReference>
<comment type="caution">
    <text evidence="2">The sequence shown here is derived from an EMBL/GenBank/DDBJ whole genome shotgun (WGS) entry which is preliminary data.</text>
</comment>
<evidence type="ECO:0000313" key="2">
    <source>
        <dbReference type="EMBL" id="GMN31098.1"/>
    </source>
</evidence>
<dbReference type="InterPro" id="IPR001810">
    <property type="entry name" value="F-box_dom"/>
</dbReference>
<keyword evidence="3" id="KW-1185">Reference proteome</keyword>
<protein>
    <recommendedName>
        <fullName evidence="1">F-box domain-containing protein</fullName>
    </recommendedName>
</protein>
<evidence type="ECO:0000313" key="3">
    <source>
        <dbReference type="Proteomes" id="UP001187192"/>
    </source>
</evidence>
<evidence type="ECO:0000259" key="1">
    <source>
        <dbReference type="PROSITE" id="PS50181"/>
    </source>
</evidence>
<proteinExistence type="predicted"/>
<accession>A0AA87Z7P3</accession>
<dbReference type="PANTHER" id="PTHR47602">
    <property type="entry name" value="F-BOX PROTEIN SKIP22"/>
    <property type="match status" value="1"/>
</dbReference>
<dbReference type="AlphaFoldDB" id="A0AA87Z7P3"/>
<sequence>MVMSEEIGDVESRNHKLIVIAVHAVFLESGFVEFDEFLSHDDLRYSTSFRYTLPEILGDKNCTSNAKDSVVLKCQTIGRFVNVFGCLTSSGPVVYRVCLDKNKFARAISFLSRCSKGGHKFKGEALYELWRIVRDGLALPLLIDLYAKAGLPSPPCFMSLPPELQKKILEFLPGADIAKLGSVY</sequence>
<name>A0AA87Z7P3_FICCA</name>
<gene>
    <name evidence="2" type="ORF">TIFTF001_003091</name>
</gene>